<evidence type="ECO:0000313" key="2">
    <source>
        <dbReference type="Proteomes" id="UP000249723"/>
    </source>
</evidence>
<name>A0A2X0KVG2_9BASI</name>
<protein>
    <submittedName>
        <fullName evidence="1">BZ3500_MvSof-1268-A1-R1_Chr3-3g06512 protein</fullName>
    </submittedName>
</protein>
<keyword evidence="2" id="KW-1185">Reference proteome</keyword>
<evidence type="ECO:0000313" key="1">
    <source>
        <dbReference type="EMBL" id="SCZ98002.1"/>
    </source>
</evidence>
<proteinExistence type="predicted"/>
<organism evidence="1 2">
    <name type="scientific">Microbotryum saponariae</name>
    <dbReference type="NCBI Taxonomy" id="289078"/>
    <lineage>
        <taxon>Eukaryota</taxon>
        <taxon>Fungi</taxon>
        <taxon>Dikarya</taxon>
        <taxon>Basidiomycota</taxon>
        <taxon>Pucciniomycotina</taxon>
        <taxon>Microbotryomycetes</taxon>
        <taxon>Microbotryales</taxon>
        <taxon>Microbotryaceae</taxon>
        <taxon>Microbotryum</taxon>
    </lineage>
</organism>
<dbReference type="AlphaFoldDB" id="A0A2X0KVG2"/>
<dbReference type="EMBL" id="FMWP01000094">
    <property type="protein sequence ID" value="SCZ98002.1"/>
    <property type="molecule type" value="Genomic_DNA"/>
</dbReference>
<sequence>MERQSTIQQGVLKKKKERRTQWQLFVVNWKSSRKATDLGRRWQRYTAILVRQRQAVGTERCGRSGLGKLLRKAGVRGTAYCKRGRRAGTAYCKEGRGRARLSPRRQTLAAKAEKTIHAAPGPSMRCR</sequence>
<gene>
    <name evidence="1" type="ORF">BZ3500_MVSOF-1268-A1-R1_CHR3-3G06512</name>
</gene>
<reference evidence="2" key="1">
    <citation type="submission" date="2016-10" db="EMBL/GenBank/DDBJ databases">
        <authorList>
            <person name="Jeantristanb JTB J.-T."/>
            <person name="Ricardo R."/>
        </authorList>
    </citation>
    <scope>NUCLEOTIDE SEQUENCE [LARGE SCALE GENOMIC DNA]</scope>
</reference>
<dbReference type="Proteomes" id="UP000249723">
    <property type="component" value="Unassembled WGS sequence"/>
</dbReference>
<accession>A0A2X0KVG2</accession>